<feature type="transmembrane region" description="Helical" evidence="1">
    <location>
        <begin position="55"/>
        <end position="79"/>
    </location>
</feature>
<feature type="transmembrane region" description="Helical" evidence="1">
    <location>
        <begin position="91"/>
        <end position="115"/>
    </location>
</feature>
<dbReference type="EMBL" id="LNIX01000007">
    <property type="protein sequence ID" value="OXA52042.1"/>
    <property type="molecule type" value="Genomic_DNA"/>
</dbReference>
<keyword evidence="1" id="KW-0472">Membrane</keyword>
<keyword evidence="1" id="KW-1133">Transmembrane helix</keyword>
<dbReference type="AlphaFoldDB" id="A0A226E2T4"/>
<keyword evidence="3" id="KW-1185">Reference proteome</keyword>
<evidence type="ECO:0000313" key="2">
    <source>
        <dbReference type="EMBL" id="OXA52042.1"/>
    </source>
</evidence>
<reference evidence="2 3" key="1">
    <citation type="submission" date="2015-12" db="EMBL/GenBank/DDBJ databases">
        <title>The genome of Folsomia candida.</title>
        <authorList>
            <person name="Faddeeva A."/>
            <person name="Derks M.F."/>
            <person name="Anvar Y."/>
            <person name="Smit S."/>
            <person name="Van Straalen N."/>
            <person name="Roelofs D."/>
        </authorList>
    </citation>
    <scope>NUCLEOTIDE SEQUENCE [LARGE SCALE GENOMIC DNA]</scope>
    <source>
        <strain evidence="2 3">VU population</strain>
        <tissue evidence="2">Whole body</tissue>
    </source>
</reference>
<keyword evidence="1" id="KW-0812">Transmembrane</keyword>
<proteinExistence type="predicted"/>
<dbReference type="OrthoDB" id="10608379at2759"/>
<name>A0A226E2T4_FOLCA</name>
<sequence length="198" mass="22466">MVILNPCCCISLHRGSKTVAIVDIILACIPLIVFICSFVPGVYGTGGQPFTDFNTGIWTIFIVFLTADIGLSVLLFYSTREKCIKNLKRWFYIRLVTTGLMILLIIVSACFQVSIEFILYDLFYTLYRIYTLWVVYLHVGELVHEDTFYPRKQPHPDFSVAVITNSRGHNKGGQLPSSYDYQYNEAGNRYGTVNGAYA</sequence>
<evidence type="ECO:0000256" key="1">
    <source>
        <dbReference type="SAM" id="Phobius"/>
    </source>
</evidence>
<accession>A0A226E2T4</accession>
<feature type="transmembrane region" description="Helical" evidence="1">
    <location>
        <begin position="20"/>
        <end position="43"/>
    </location>
</feature>
<feature type="transmembrane region" description="Helical" evidence="1">
    <location>
        <begin position="127"/>
        <end position="144"/>
    </location>
</feature>
<evidence type="ECO:0000313" key="3">
    <source>
        <dbReference type="Proteomes" id="UP000198287"/>
    </source>
</evidence>
<gene>
    <name evidence="2" type="ORF">Fcan01_13325</name>
</gene>
<organism evidence="2 3">
    <name type="scientific">Folsomia candida</name>
    <name type="common">Springtail</name>
    <dbReference type="NCBI Taxonomy" id="158441"/>
    <lineage>
        <taxon>Eukaryota</taxon>
        <taxon>Metazoa</taxon>
        <taxon>Ecdysozoa</taxon>
        <taxon>Arthropoda</taxon>
        <taxon>Hexapoda</taxon>
        <taxon>Collembola</taxon>
        <taxon>Entomobryomorpha</taxon>
        <taxon>Isotomoidea</taxon>
        <taxon>Isotomidae</taxon>
        <taxon>Proisotominae</taxon>
        <taxon>Folsomia</taxon>
    </lineage>
</organism>
<dbReference type="Proteomes" id="UP000198287">
    <property type="component" value="Unassembled WGS sequence"/>
</dbReference>
<comment type="caution">
    <text evidence="2">The sequence shown here is derived from an EMBL/GenBank/DDBJ whole genome shotgun (WGS) entry which is preliminary data.</text>
</comment>
<protein>
    <submittedName>
        <fullName evidence="2">Uncharacterized protein</fullName>
    </submittedName>
</protein>